<evidence type="ECO:0000256" key="2">
    <source>
        <dbReference type="SAM" id="Phobius"/>
    </source>
</evidence>
<name>V6Z261_STRAG</name>
<dbReference type="GO" id="GO:0030975">
    <property type="term" value="F:thiamine binding"/>
    <property type="evidence" value="ECO:0007669"/>
    <property type="project" value="TreeGrafter"/>
</dbReference>
<dbReference type="PANTHER" id="PTHR30006">
    <property type="entry name" value="THIAMINE-BINDING PERIPLASMIC PROTEIN-RELATED"/>
    <property type="match status" value="1"/>
</dbReference>
<dbReference type="EMBL" id="ANQC01000101">
    <property type="protein sequence ID" value="ESV54972.1"/>
    <property type="molecule type" value="Genomic_DNA"/>
</dbReference>
<dbReference type="eggNOG" id="COG1840">
    <property type="taxonomic scope" value="Bacteria"/>
</dbReference>
<evidence type="ECO:0000256" key="1">
    <source>
        <dbReference type="ARBA" id="ARBA00022729"/>
    </source>
</evidence>
<keyword evidence="1" id="KW-0732">Signal</keyword>
<organism evidence="3 4">
    <name type="scientific">Streptococcus agalactiae LMG 14747</name>
    <dbReference type="NCBI Taxonomy" id="1154860"/>
    <lineage>
        <taxon>Bacteria</taxon>
        <taxon>Bacillati</taxon>
        <taxon>Bacillota</taxon>
        <taxon>Bacilli</taxon>
        <taxon>Lactobacillales</taxon>
        <taxon>Streptococcaceae</taxon>
        <taxon>Streptococcus</taxon>
    </lineage>
</organism>
<dbReference type="InterPro" id="IPR026045">
    <property type="entry name" value="Ferric-bd"/>
</dbReference>
<dbReference type="AlphaFoldDB" id="V6Z261"/>
<keyword evidence="2" id="KW-0472">Membrane</keyword>
<evidence type="ECO:0000313" key="3">
    <source>
        <dbReference type="EMBL" id="ESV54972.1"/>
    </source>
</evidence>
<dbReference type="Gene3D" id="3.40.190.10">
    <property type="entry name" value="Periplasmic binding protein-like II"/>
    <property type="match status" value="2"/>
</dbReference>
<gene>
    <name evidence="3" type="ORF">SAG0136_07015</name>
</gene>
<dbReference type="SUPFAM" id="SSF53850">
    <property type="entry name" value="Periplasmic binding protein-like II"/>
    <property type="match status" value="1"/>
</dbReference>
<dbReference type="Proteomes" id="UP000018482">
    <property type="component" value="Unassembled WGS sequence"/>
</dbReference>
<dbReference type="Pfam" id="PF13343">
    <property type="entry name" value="SBP_bac_6"/>
    <property type="match status" value="1"/>
</dbReference>
<keyword evidence="2" id="KW-1133">Transmembrane helix</keyword>
<protein>
    <submittedName>
        <fullName evidence="3">Iron ABC transporter substrate-binding protein</fullName>
    </submittedName>
</protein>
<dbReference type="GO" id="GO:0030288">
    <property type="term" value="C:outer membrane-bounded periplasmic space"/>
    <property type="evidence" value="ECO:0007669"/>
    <property type="project" value="TreeGrafter"/>
</dbReference>
<reference evidence="3 4" key="1">
    <citation type="submission" date="2013-05" db="EMBL/GenBank/DDBJ databases">
        <authorList>
            <person name="Richards V.P."/>
            <person name="Durkin S.A.S."/>
            <person name="Kim M."/>
            <person name="Pavinski Bitar P.D."/>
            <person name="Stanhope M.J."/>
            <person name="Town C.D."/>
            <person name="Venter J.C."/>
        </authorList>
    </citation>
    <scope>NUCLEOTIDE SEQUENCE [LARGE SCALE GENOMIC DNA]</scope>
    <source>
        <strain evidence="3 4">LMG 14747</strain>
    </source>
</reference>
<feature type="transmembrane region" description="Helical" evidence="2">
    <location>
        <begin position="6"/>
        <end position="25"/>
    </location>
</feature>
<dbReference type="PANTHER" id="PTHR30006:SF2">
    <property type="entry name" value="ABC TRANSPORTER SUBSTRATE-BINDING PROTEIN"/>
    <property type="match status" value="1"/>
</dbReference>
<proteinExistence type="predicted"/>
<dbReference type="GO" id="GO:0030976">
    <property type="term" value="F:thiamine pyrophosphate binding"/>
    <property type="evidence" value="ECO:0007669"/>
    <property type="project" value="TreeGrafter"/>
</dbReference>
<keyword evidence="2" id="KW-0812">Transmembrane</keyword>
<dbReference type="GO" id="GO:0015888">
    <property type="term" value="P:thiamine transport"/>
    <property type="evidence" value="ECO:0007669"/>
    <property type="project" value="TreeGrafter"/>
</dbReference>
<comment type="caution">
    <text evidence="3">The sequence shown here is derived from an EMBL/GenBank/DDBJ whole genome shotgun (WGS) entry which is preliminary data.</text>
</comment>
<sequence length="342" mass="37889">MRRFTLTAKLVNIIILAILIVGALVKSGYFSKETYIKPAELTIYSPNSPAMLREMIPAFEKKYGINVKLVENGTGELVSQIRQGLGKTPDVFFGGIYTQFANNEDLFLPYRSEAVDKLLENYRDSSAIATAYTINGNVLLVNKDLTKDMSIESYQDLLNPELKGKIAYADPRSSSSAFSQLTSMLIAKGGYESDAAWSFVKKLTDNYGGVSPTSSSAVYQSVADGKMAVGLTYEAPSLKLIENETNLSLVYPKEGTVFAPSSMAILKKAEHLENAKLFIDFMVSKEVQDALGKLTTNRPIHKEAQLNPSMKPLEDIKTIKEDYGYVTKHQSQILERYTKLVP</sequence>
<dbReference type="PIRSF" id="PIRSF002825">
    <property type="entry name" value="CfbpA"/>
    <property type="match status" value="1"/>
</dbReference>
<accession>V6Z261</accession>
<evidence type="ECO:0000313" key="4">
    <source>
        <dbReference type="Proteomes" id="UP000018482"/>
    </source>
</evidence>